<evidence type="ECO:0000256" key="1">
    <source>
        <dbReference type="SAM" id="MobiDB-lite"/>
    </source>
</evidence>
<dbReference type="AlphaFoldDB" id="A0A5B7EHZ2"/>
<comment type="caution">
    <text evidence="2">The sequence shown here is derived from an EMBL/GenBank/DDBJ whole genome shotgun (WGS) entry which is preliminary data.</text>
</comment>
<organism evidence="2 3">
    <name type="scientific">Portunus trituberculatus</name>
    <name type="common">Swimming crab</name>
    <name type="synonym">Neptunus trituberculatus</name>
    <dbReference type="NCBI Taxonomy" id="210409"/>
    <lineage>
        <taxon>Eukaryota</taxon>
        <taxon>Metazoa</taxon>
        <taxon>Ecdysozoa</taxon>
        <taxon>Arthropoda</taxon>
        <taxon>Crustacea</taxon>
        <taxon>Multicrustacea</taxon>
        <taxon>Malacostraca</taxon>
        <taxon>Eumalacostraca</taxon>
        <taxon>Eucarida</taxon>
        <taxon>Decapoda</taxon>
        <taxon>Pleocyemata</taxon>
        <taxon>Brachyura</taxon>
        <taxon>Eubrachyura</taxon>
        <taxon>Portunoidea</taxon>
        <taxon>Portunidae</taxon>
        <taxon>Portuninae</taxon>
        <taxon>Portunus</taxon>
    </lineage>
</organism>
<accession>A0A5B7EHZ2</accession>
<reference evidence="2 3" key="1">
    <citation type="submission" date="2019-05" db="EMBL/GenBank/DDBJ databases">
        <title>Another draft genome of Portunus trituberculatus and its Hox gene families provides insights of decapod evolution.</title>
        <authorList>
            <person name="Jeong J.-H."/>
            <person name="Song I."/>
            <person name="Kim S."/>
            <person name="Choi T."/>
            <person name="Kim D."/>
            <person name="Ryu S."/>
            <person name="Kim W."/>
        </authorList>
    </citation>
    <scope>NUCLEOTIDE SEQUENCE [LARGE SCALE GENOMIC DNA]</scope>
    <source>
        <tissue evidence="2">Muscle</tissue>
    </source>
</reference>
<keyword evidence="3" id="KW-1185">Reference proteome</keyword>
<evidence type="ECO:0000313" key="2">
    <source>
        <dbReference type="EMBL" id="MPC32859.1"/>
    </source>
</evidence>
<evidence type="ECO:0000313" key="3">
    <source>
        <dbReference type="Proteomes" id="UP000324222"/>
    </source>
</evidence>
<sequence>MMTRALASLQARSAKEKHGAGSAGTGFRSQGGSHAYREATKCTSVCTSVVFMVRLANTSDCRASWTSLTPSWYCNTVRNAVATEALSMRHACEVSCGLAGSLEDATCSSSNTRLASTSSGAVSISSTMPTEMNLSQISRAACTGAKEACWVWRERRAVGRPSHLSCRRSSSPGSDTGAVKGFGLLASFTSAWKE</sequence>
<protein>
    <submittedName>
        <fullName evidence="2">Uncharacterized protein</fullName>
    </submittedName>
</protein>
<dbReference type="Proteomes" id="UP000324222">
    <property type="component" value="Unassembled WGS sequence"/>
</dbReference>
<gene>
    <name evidence="2" type="ORF">E2C01_026192</name>
</gene>
<dbReference type="EMBL" id="VSRR010002710">
    <property type="protein sequence ID" value="MPC32859.1"/>
    <property type="molecule type" value="Genomic_DNA"/>
</dbReference>
<feature type="region of interest" description="Disordered" evidence="1">
    <location>
        <begin position="13"/>
        <end position="32"/>
    </location>
</feature>
<name>A0A5B7EHZ2_PORTR</name>
<proteinExistence type="predicted"/>